<evidence type="ECO:0000256" key="2">
    <source>
        <dbReference type="SAM" id="Phobius"/>
    </source>
</evidence>
<reference evidence="3 4" key="1">
    <citation type="journal article" date="2022" name="Nat. Plants">
        <title>Genomes of leafy and leafless Platanthera orchids illuminate the evolution of mycoheterotrophy.</title>
        <authorList>
            <person name="Li M.H."/>
            <person name="Liu K.W."/>
            <person name="Li Z."/>
            <person name="Lu H.C."/>
            <person name="Ye Q.L."/>
            <person name="Zhang D."/>
            <person name="Wang J.Y."/>
            <person name="Li Y.F."/>
            <person name="Zhong Z.M."/>
            <person name="Liu X."/>
            <person name="Yu X."/>
            <person name="Liu D.K."/>
            <person name="Tu X.D."/>
            <person name="Liu B."/>
            <person name="Hao Y."/>
            <person name="Liao X.Y."/>
            <person name="Jiang Y.T."/>
            <person name="Sun W.H."/>
            <person name="Chen J."/>
            <person name="Chen Y.Q."/>
            <person name="Ai Y."/>
            <person name="Zhai J.W."/>
            <person name="Wu S.S."/>
            <person name="Zhou Z."/>
            <person name="Hsiao Y.Y."/>
            <person name="Wu W.L."/>
            <person name="Chen Y.Y."/>
            <person name="Lin Y.F."/>
            <person name="Hsu J.L."/>
            <person name="Li C.Y."/>
            <person name="Wang Z.W."/>
            <person name="Zhao X."/>
            <person name="Zhong W.Y."/>
            <person name="Ma X.K."/>
            <person name="Ma L."/>
            <person name="Huang J."/>
            <person name="Chen G.Z."/>
            <person name="Huang M.Z."/>
            <person name="Huang L."/>
            <person name="Peng D.H."/>
            <person name="Luo Y.B."/>
            <person name="Zou S.Q."/>
            <person name="Chen S.P."/>
            <person name="Lan S."/>
            <person name="Tsai W.C."/>
            <person name="Van de Peer Y."/>
            <person name="Liu Z.J."/>
        </authorList>
    </citation>
    <scope>NUCLEOTIDE SEQUENCE [LARGE SCALE GENOMIC DNA]</scope>
    <source>
        <strain evidence="3">Lor287</strain>
    </source>
</reference>
<name>A0AAP0BSD2_9ASPA</name>
<proteinExistence type="predicted"/>
<gene>
    <name evidence="3" type="ORF">KSP39_PZI005310</name>
</gene>
<dbReference type="PANTHER" id="PTHR33429">
    <property type="entry name" value="OS02G0708000 PROTEIN-RELATED"/>
    <property type="match status" value="1"/>
</dbReference>
<dbReference type="EMBL" id="JBBWWQ010000004">
    <property type="protein sequence ID" value="KAK8948396.1"/>
    <property type="molecule type" value="Genomic_DNA"/>
</dbReference>
<dbReference type="Proteomes" id="UP001418222">
    <property type="component" value="Unassembled WGS sequence"/>
</dbReference>
<feature type="region of interest" description="Disordered" evidence="1">
    <location>
        <begin position="80"/>
        <end position="105"/>
    </location>
</feature>
<feature type="transmembrane region" description="Helical" evidence="2">
    <location>
        <begin position="28"/>
        <end position="53"/>
    </location>
</feature>
<accession>A0AAP0BSD2</accession>
<evidence type="ECO:0000256" key="1">
    <source>
        <dbReference type="SAM" id="MobiDB-lite"/>
    </source>
</evidence>
<keyword evidence="4" id="KW-1185">Reference proteome</keyword>
<evidence type="ECO:0000313" key="3">
    <source>
        <dbReference type="EMBL" id="KAK8948396.1"/>
    </source>
</evidence>
<keyword evidence="2" id="KW-0812">Transmembrane</keyword>
<sequence>MSWGQRTVVVYPNSTSAHPSNAKGTGSFGPVIAVVSVILVLAVAACIIGHFCARRYLRPRPRRDNVPYCFKDDLEGLPESHLPSMTPAANPGGTNPGTATAPRAH</sequence>
<evidence type="ECO:0000313" key="4">
    <source>
        <dbReference type="Proteomes" id="UP001418222"/>
    </source>
</evidence>
<protein>
    <submittedName>
        <fullName evidence="3">Uncharacterized protein</fullName>
    </submittedName>
</protein>
<keyword evidence="2" id="KW-0472">Membrane</keyword>
<dbReference type="AlphaFoldDB" id="A0AAP0BSD2"/>
<dbReference type="PANTHER" id="PTHR33429:SF7">
    <property type="entry name" value="OS02G0708000 PROTEIN"/>
    <property type="match status" value="1"/>
</dbReference>
<comment type="caution">
    <text evidence="3">The sequence shown here is derived from an EMBL/GenBank/DDBJ whole genome shotgun (WGS) entry which is preliminary data.</text>
</comment>
<organism evidence="3 4">
    <name type="scientific">Platanthera zijinensis</name>
    <dbReference type="NCBI Taxonomy" id="2320716"/>
    <lineage>
        <taxon>Eukaryota</taxon>
        <taxon>Viridiplantae</taxon>
        <taxon>Streptophyta</taxon>
        <taxon>Embryophyta</taxon>
        <taxon>Tracheophyta</taxon>
        <taxon>Spermatophyta</taxon>
        <taxon>Magnoliopsida</taxon>
        <taxon>Liliopsida</taxon>
        <taxon>Asparagales</taxon>
        <taxon>Orchidaceae</taxon>
        <taxon>Orchidoideae</taxon>
        <taxon>Orchideae</taxon>
        <taxon>Orchidinae</taxon>
        <taxon>Platanthera</taxon>
    </lineage>
</organism>
<keyword evidence="2" id="KW-1133">Transmembrane helix</keyword>